<evidence type="ECO:0000256" key="2">
    <source>
        <dbReference type="ARBA" id="ARBA00022475"/>
    </source>
</evidence>
<dbReference type="InterPro" id="IPR001173">
    <property type="entry name" value="Glyco_trans_2-like"/>
</dbReference>
<name>A0AAN0MCU6_9RHOB</name>
<dbReference type="SUPFAM" id="SSF53448">
    <property type="entry name" value="Nucleotide-diphospho-sugar transferases"/>
    <property type="match status" value="1"/>
</dbReference>
<evidence type="ECO:0000256" key="5">
    <source>
        <dbReference type="ARBA" id="ARBA00023136"/>
    </source>
</evidence>
<comment type="subcellular location">
    <subcellularLocation>
        <location evidence="1">Cell membrane</location>
    </subcellularLocation>
</comment>
<organism evidence="7 8">
    <name type="scientific">Yoonia rhodophyticola</name>
    <dbReference type="NCBI Taxonomy" id="3137370"/>
    <lineage>
        <taxon>Bacteria</taxon>
        <taxon>Pseudomonadati</taxon>
        <taxon>Pseudomonadota</taxon>
        <taxon>Alphaproteobacteria</taxon>
        <taxon>Rhodobacterales</taxon>
        <taxon>Paracoccaceae</taxon>
        <taxon>Yoonia</taxon>
    </lineage>
</organism>
<dbReference type="PANTHER" id="PTHR43646">
    <property type="entry name" value="GLYCOSYLTRANSFERASE"/>
    <property type="match status" value="1"/>
</dbReference>
<protein>
    <submittedName>
        <fullName evidence="7">Glycosyltransferase</fullName>
        <ecNumber evidence="7">2.4.-.-</ecNumber>
    </submittedName>
</protein>
<evidence type="ECO:0000313" key="8">
    <source>
        <dbReference type="Proteomes" id="UP001470809"/>
    </source>
</evidence>
<keyword evidence="4 7" id="KW-0808">Transferase</keyword>
<dbReference type="Gene3D" id="3.90.550.10">
    <property type="entry name" value="Spore Coat Polysaccharide Biosynthesis Protein SpsA, Chain A"/>
    <property type="match status" value="1"/>
</dbReference>
<dbReference type="EMBL" id="CP151767">
    <property type="protein sequence ID" value="WZU68979.1"/>
    <property type="molecule type" value="Genomic_DNA"/>
</dbReference>
<evidence type="ECO:0000256" key="4">
    <source>
        <dbReference type="ARBA" id="ARBA00022679"/>
    </source>
</evidence>
<keyword evidence="5" id="KW-0472">Membrane</keyword>
<sequence length="181" mass="19062">MNQLQTQTDTSDIITVIIAARNEEALITACLTALLTQSDAAGPVEVIVAANACTDQTVNVAQQQTQAFADKGWSLVVLDLADGGKLGALNAADAQARGGCRIYLDADVICSPELLGQIRQVLRNDAGLYATGTLVVAPAQTAGDPRLCAHLDAAALCEIRRCGGRVFRGQRCRSRPLGRFP</sequence>
<gene>
    <name evidence="7" type="ORF">AABB31_09000</name>
</gene>
<proteinExistence type="predicted"/>
<evidence type="ECO:0000256" key="3">
    <source>
        <dbReference type="ARBA" id="ARBA00022676"/>
    </source>
</evidence>
<keyword evidence="3 7" id="KW-0328">Glycosyltransferase</keyword>
<reference evidence="7" key="1">
    <citation type="submission" date="2024-04" db="EMBL/GenBank/DDBJ databases">
        <title>Phylogenomic analyses of a clade within the roseobacter group suggest taxonomic reassignments of species of the genera Aestuariivita, Citreicella, Loktanella, Nautella, Pelagibaca, Ruegeria, Thalassobius, Thiobacimonas and Tropicibacter, and the proposal o.</title>
        <authorList>
            <person name="Jeon C.O."/>
        </authorList>
    </citation>
    <scope>NUCLEOTIDE SEQUENCE</scope>
    <source>
        <strain evidence="7">SS1-5</strain>
    </source>
</reference>
<feature type="domain" description="Glycosyltransferase 2-like" evidence="6">
    <location>
        <begin position="15"/>
        <end position="132"/>
    </location>
</feature>
<dbReference type="PANTHER" id="PTHR43646:SF2">
    <property type="entry name" value="GLYCOSYLTRANSFERASE 2-LIKE DOMAIN-CONTAINING PROTEIN"/>
    <property type="match status" value="1"/>
</dbReference>
<dbReference type="AlphaFoldDB" id="A0AAN0MCU6"/>
<evidence type="ECO:0000259" key="6">
    <source>
        <dbReference type="Pfam" id="PF00535"/>
    </source>
</evidence>
<evidence type="ECO:0000313" key="7">
    <source>
        <dbReference type="EMBL" id="WZU68979.1"/>
    </source>
</evidence>
<dbReference type="GO" id="GO:0005886">
    <property type="term" value="C:plasma membrane"/>
    <property type="evidence" value="ECO:0007669"/>
    <property type="project" value="UniProtKB-SubCell"/>
</dbReference>
<dbReference type="Proteomes" id="UP001470809">
    <property type="component" value="Chromosome"/>
</dbReference>
<accession>A0AAN0MCU6</accession>
<evidence type="ECO:0000256" key="1">
    <source>
        <dbReference type="ARBA" id="ARBA00004236"/>
    </source>
</evidence>
<dbReference type="InterPro" id="IPR029044">
    <property type="entry name" value="Nucleotide-diphossugar_trans"/>
</dbReference>
<dbReference type="EC" id="2.4.-.-" evidence="7"/>
<dbReference type="Pfam" id="PF00535">
    <property type="entry name" value="Glycos_transf_2"/>
    <property type="match status" value="1"/>
</dbReference>
<dbReference type="GO" id="GO:0016757">
    <property type="term" value="F:glycosyltransferase activity"/>
    <property type="evidence" value="ECO:0007669"/>
    <property type="project" value="UniProtKB-KW"/>
</dbReference>
<keyword evidence="8" id="KW-1185">Reference proteome</keyword>
<keyword evidence="2" id="KW-1003">Cell membrane</keyword>